<dbReference type="GO" id="GO:0008270">
    <property type="term" value="F:zinc ion binding"/>
    <property type="evidence" value="ECO:0007669"/>
    <property type="project" value="UniProtKB-KW"/>
</dbReference>
<dbReference type="AlphaFoldDB" id="A0A9J6DI11"/>
<keyword evidence="1" id="KW-0479">Metal-binding</keyword>
<dbReference type="Proteomes" id="UP000821866">
    <property type="component" value="Chromosome 7"/>
</dbReference>
<feature type="domain" description="THAP-type" evidence="5">
    <location>
        <begin position="98"/>
        <end position="163"/>
    </location>
</feature>
<organism evidence="6 7">
    <name type="scientific">Rhipicephalus microplus</name>
    <name type="common">Cattle tick</name>
    <name type="synonym">Boophilus microplus</name>
    <dbReference type="NCBI Taxonomy" id="6941"/>
    <lineage>
        <taxon>Eukaryota</taxon>
        <taxon>Metazoa</taxon>
        <taxon>Ecdysozoa</taxon>
        <taxon>Arthropoda</taxon>
        <taxon>Chelicerata</taxon>
        <taxon>Arachnida</taxon>
        <taxon>Acari</taxon>
        <taxon>Parasitiformes</taxon>
        <taxon>Ixodida</taxon>
        <taxon>Ixodoidea</taxon>
        <taxon>Ixodidae</taxon>
        <taxon>Rhipicephalinae</taxon>
        <taxon>Rhipicephalus</taxon>
        <taxon>Boophilus</taxon>
    </lineage>
</organism>
<keyword evidence="2" id="KW-0863">Zinc-finger</keyword>
<protein>
    <recommendedName>
        <fullName evidence="5">THAP-type domain-containing protein</fullName>
    </recommendedName>
</protein>
<dbReference type="PANTHER" id="PTHR47163">
    <property type="entry name" value="DDE_TNP_IS1595 DOMAIN-CONTAINING PROTEIN"/>
    <property type="match status" value="1"/>
</dbReference>
<evidence type="ECO:0000256" key="4">
    <source>
        <dbReference type="ARBA" id="ARBA00023125"/>
    </source>
</evidence>
<name>A0A9J6DI11_RHIMP</name>
<gene>
    <name evidence="6" type="ORF">HPB51_016807</name>
</gene>
<evidence type="ECO:0000256" key="1">
    <source>
        <dbReference type="ARBA" id="ARBA00022723"/>
    </source>
</evidence>
<keyword evidence="4" id="KW-0238">DNA-binding</keyword>
<evidence type="ECO:0000256" key="3">
    <source>
        <dbReference type="ARBA" id="ARBA00022833"/>
    </source>
</evidence>
<evidence type="ECO:0000256" key="2">
    <source>
        <dbReference type="ARBA" id="ARBA00022771"/>
    </source>
</evidence>
<dbReference type="SUPFAM" id="SSF57716">
    <property type="entry name" value="Glucocorticoid receptor-like (DNA-binding domain)"/>
    <property type="match status" value="1"/>
</dbReference>
<keyword evidence="7" id="KW-1185">Reference proteome</keyword>
<evidence type="ECO:0000313" key="6">
    <source>
        <dbReference type="EMBL" id="KAH8021743.1"/>
    </source>
</evidence>
<reference evidence="6" key="1">
    <citation type="journal article" date="2020" name="Cell">
        <title>Large-Scale Comparative Analyses of Tick Genomes Elucidate Their Genetic Diversity and Vector Capacities.</title>
        <authorList>
            <consortium name="Tick Genome and Microbiome Consortium (TIGMIC)"/>
            <person name="Jia N."/>
            <person name="Wang J."/>
            <person name="Shi W."/>
            <person name="Du L."/>
            <person name="Sun Y."/>
            <person name="Zhan W."/>
            <person name="Jiang J.F."/>
            <person name="Wang Q."/>
            <person name="Zhang B."/>
            <person name="Ji P."/>
            <person name="Bell-Sakyi L."/>
            <person name="Cui X.M."/>
            <person name="Yuan T.T."/>
            <person name="Jiang B.G."/>
            <person name="Yang W.F."/>
            <person name="Lam T.T."/>
            <person name="Chang Q.C."/>
            <person name="Ding S.J."/>
            <person name="Wang X.J."/>
            <person name="Zhu J.G."/>
            <person name="Ruan X.D."/>
            <person name="Zhao L."/>
            <person name="Wei J.T."/>
            <person name="Ye R.Z."/>
            <person name="Que T.C."/>
            <person name="Du C.H."/>
            <person name="Zhou Y.H."/>
            <person name="Cheng J.X."/>
            <person name="Dai P.F."/>
            <person name="Guo W.B."/>
            <person name="Han X.H."/>
            <person name="Huang E.J."/>
            <person name="Li L.F."/>
            <person name="Wei W."/>
            <person name="Gao Y.C."/>
            <person name="Liu J.Z."/>
            <person name="Shao H.Z."/>
            <person name="Wang X."/>
            <person name="Wang C.C."/>
            <person name="Yang T.C."/>
            <person name="Huo Q.B."/>
            <person name="Li W."/>
            <person name="Chen H.Y."/>
            <person name="Chen S.E."/>
            <person name="Zhou L.G."/>
            <person name="Ni X.B."/>
            <person name="Tian J.H."/>
            <person name="Sheng Y."/>
            <person name="Liu T."/>
            <person name="Pan Y.S."/>
            <person name="Xia L.Y."/>
            <person name="Li J."/>
            <person name="Zhao F."/>
            <person name="Cao W.C."/>
        </authorList>
    </citation>
    <scope>NUCLEOTIDE SEQUENCE</scope>
    <source>
        <strain evidence="6">Rmic-2018</strain>
    </source>
</reference>
<evidence type="ECO:0000259" key="5">
    <source>
        <dbReference type="Pfam" id="PF05485"/>
    </source>
</evidence>
<sequence length="216" mass="25143">MKSDCRLRHRFDQQHILPGTTVYSNEWAAYQCIPRLVDANGTPLNLDWHTVNHSVNFVDPTTGANMQRIESEWQKAKRRLVRNSIKTTTSLMPCHLAWLWWRSMNARPNVKDAFLRLMEVCEKHFHTSDFVTTSTYQDEKTGRVLEVPLQMRRLKPGAIPSLFPNCPSYLSRPTTVVREGPEEKRLRLEGESLQKAIRQSAEAYKEEKKKNNISSF</sequence>
<dbReference type="InterPro" id="IPR006612">
    <property type="entry name" value="THAP_Znf"/>
</dbReference>
<dbReference type="EMBL" id="JABSTU010000009">
    <property type="protein sequence ID" value="KAH8021743.1"/>
    <property type="molecule type" value="Genomic_DNA"/>
</dbReference>
<keyword evidence="3" id="KW-0862">Zinc</keyword>
<accession>A0A9J6DI11</accession>
<comment type="caution">
    <text evidence="6">The sequence shown here is derived from an EMBL/GenBank/DDBJ whole genome shotgun (WGS) entry which is preliminary data.</text>
</comment>
<dbReference type="PANTHER" id="PTHR47163:SF2">
    <property type="entry name" value="SI:DKEY-17M8.2"/>
    <property type="match status" value="1"/>
</dbReference>
<dbReference type="Pfam" id="PF05485">
    <property type="entry name" value="THAP"/>
    <property type="match status" value="1"/>
</dbReference>
<reference evidence="6" key="2">
    <citation type="submission" date="2021-09" db="EMBL/GenBank/DDBJ databases">
        <authorList>
            <person name="Jia N."/>
            <person name="Wang J."/>
            <person name="Shi W."/>
            <person name="Du L."/>
            <person name="Sun Y."/>
            <person name="Zhan W."/>
            <person name="Jiang J."/>
            <person name="Wang Q."/>
            <person name="Zhang B."/>
            <person name="Ji P."/>
            <person name="Sakyi L.B."/>
            <person name="Cui X."/>
            <person name="Yuan T."/>
            <person name="Jiang B."/>
            <person name="Yang W."/>
            <person name="Lam T.T.-Y."/>
            <person name="Chang Q."/>
            <person name="Ding S."/>
            <person name="Wang X."/>
            <person name="Zhu J."/>
            <person name="Ruan X."/>
            <person name="Zhao L."/>
            <person name="Wei J."/>
            <person name="Que T."/>
            <person name="Du C."/>
            <person name="Cheng J."/>
            <person name="Dai P."/>
            <person name="Han X."/>
            <person name="Huang E."/>
            <person name="Gao Y."/>
            <person name="Liu J."/>
            <person name="Shao H."/>
            <person name="Ye R."/>
            <person name="Li L."/>
            <person name="Wei W."/>
            <person name="Wang X."/>
            <person name="Wang C."/>
            <person name="Huo Q."/>
            <person name="Li W."/>
            <person name="Guo W."/>
            <person name="Chen H."/>
            <person name="Chen S."/>
            <person name="Zhou L."/>
            <person name="Zhou L."/>
            <person name="Ni X."/>
            <person name="Tian J."/>
            <person name="Zhou Y."/>
            <person name="Sheng Y."/>
            <person name="Liu T."/>
            <person name="Pan Y."/>
            <person name="Xia L."/>
            <person name="Li J."/>
            <person name="Zhao F."/>
            <person name="Cao W."/>
        </authorList>
    </citation>
    <scope>NUCLEOTIDE SEQUENCE</scope>
    <source>
        <strain evidence="6">Rmic-2018</strain>
        <tissue evidence="6">Larvae</tissue>
    </source>
</reference>
<dbReference type="InterPro" id="IPR053164">
    <property type="entry name" value="IS1016-like_transposase"/>
</dbReference>
<evidence type="ECO:0000313" key="7">
    <source>
        <dbReference type="Proteomes" id="UP000821866"/>
    </source>
</evidence>
<dbReference type="GO" id="GO:0003677">
    <property type="term" value="F:DNA binding"/>
    <property type="evidence" value="ECO:0007669"/>
    <property type="project" value="UniProtKB-KW"/>
</dbReference>
<proteinExistence type="predicted"/>